<dbReference type="InterPro" id="IPR042228">
    <property type="entry name" value="Dynein_linker_3"/>
</dbReference>
<dbReference type="GO" id="GO:0030286">
    <property type="term" value="C:dynein complex"/>
    <property type="evidence" value="ECO:0007669"/>
    <property type="project" value="InterPro"/>
</dbReference>
<feature type="region of interest" description="Disordered" evidence="2">
    <location>
        <begin position="1"/>
        <end position="31"/>
    </location>
</feature>
<dbReference type="InterPro" id="IPR025662">
    <property type="entry name" value="Sigma_54_int_dom_ATP-bd_1"/>
</dbReference>
<dbReference type="InterPro" id="IPR027417">
    <property type="entry name" value="P-loop_NTPase"/>
</dbReference>
<dbReference type="Pfam" id="PF08393">
    <property type="entry name" value="DHC_N2"/>
    <property type="match status" value="1"/>
</dbReference>
<dbReference type="Gene3D" id="1.20.140.100">
    <property type="entry name" value="Dynein heavy chain, N-terminal domain 2"/>
    <property type="match status" value="1"/>
</dbReference>
<dbReference type="GO" id="GO:0060294">
    <property type="term" value="P:cilium movement involved in cell motility"/>
    <property type="evidence" value="ECO:0007669"/>
    <property type="project" value="TreeGrafter"/>
</dbReference>
<accession>A0A1J4JZ84</accession>
<protein>
    <submittedName>
        <fullName evidence="6">Dynein heavy chain family protein</fullName>
    </submittedName>
</protein>
<dbReference type="Gene3D" id="1.20.1270.280">
    <property type="match status" value="1"/>
</dbReference>
<feature type="domain" description="Dynein heavy chain C-terminal" evidence="5">
    <location>
        <begin position="3733"/>
        <end position="4020"/>
    </location>
</feature>
<sequence>MEGDDSPYSLPRLPRPTTSQRPKTNSLNTRTLFNSPSLEKQSNEYDILPNDEIVDGILLRTQNPPLLAIRKTIKKPSNNKIAEIHRPTTGMSHTIGSQTNQLQSIISKRPLTGLKEPKMDYTGAKRIEKEIQDERNSIAFSEDLISYFSKHKDGRGHRFIYLNYAKSRKDPTFSPYDLVKVPFAEVKEEYFTMSVNGVTRVQPGGNTEYVSLDQWSRECNEYETIHKLSTFKHYFVWKPFRIWKKFVMKQRYKQIKEDITKMSPYYNPSFFKIAVGVFQTSCQPILSEYLLCLLPQKKYLMNTYKNLVTTNKETLQDKFSDFMDNFIGFVLELDADIRDPDRILVKNSDFPESNRYFPKLGELMVLEQKKTDERQRRIKLVHYELEAFAGFIRMLDYSILEDLVHNALECWRKADQYISQDMSSIFQIEISFNDNGEVVFDPSFDDLINSINETLDDSLATLDKLPRLLMSPAVRPHLREIFTNLTELFDDGPRFKDFADSLVEFSKIKEHIIKVITESFEDAKKHSQSYKEYFPIYETGKLWDPKDYLHPRGGVSHFYDLNKTYNNKYLDTEDFIYDPANQMVINFDAIRKDVQRFAEDQVKLLKFRACTVSGALYIDSRNLRSALTPIPVNSLNHMQNTLKDLMFQTVDYLNKLFKVCGQRLKKEPTKLEEFVDFCDFINRMSDMTPLITNEIYFIDELFGLFEGCRFTAAGNIEHIRSPLHTAFQNFKKDQGSALQMKDMLFNKFIEKLEEIIKEKERKLEKYHKHFLKFPTSLTDDDLDILLNTSLKAKEKIENMSSEIEELLLCQEILKHKTNDFTIFQLVMNDALYQENLFGAIKDWHELSRLVNEVSFAQIDINGFRKLITHLYATVLQMRKGSPNPILEELYFKVREIVPYIDQLEVLSNSKMQLHHWNRLFEECGQPNSYYGQIKIEELISLGILKEKDTITVITSTAQGESQLEAEFQEINNKWKEVEIPLLEVPEAKTDENILIGSITGILSEIADSQIVLYKMLQLPYVQGIKENVQALSSKLETNASILEEWMIFQKNWIMLCPIFASDSIKSVLPQCVNRFGIVKRRWLSLVRHTASNMTLFHICSFPALLEMLKENNNTIDSILSTIFKYLDTKREIVPRLYYLSNDEVMTMISTNDFSVINKQLVKLFMNIETVDSRQQDAKDVRSMTESQNFQRIKIYGLTGKYGDSLPFARPIQCVGPCENWINQLIEGMKISFRENLASSLQNFFQQPLRTWLEGIPSNIAIIALNVQFTNEIQECFNNFENDIRTFQNYRNTLEDRINIMVSSFKDTKSLDKYEIVKYSMILMLLKYHLDQAEKLSMRSHDISQEFNWKYLLHNDFNYQNNTLTVAFGDYSQEHGYEFYGNPKPFVFCQSSLRSLTNIISVLSAGKHALLTGGDLIGKTHLTKTLALFYGRPNFECSSYPASTTIILERMILGAIGSGSWLILRNIELQSFTNLAFIYDSIKNLQIKIQNDLLACLINGKETKINKNCRLIMTTTNPPNHKSTEIPAQLRSVLKPIGFLAPDMNDVIKTIFFSLGFINYHLLTDGLIHTIATVERIFSYLQIKSVFVPLIKIASSSFKMRLELSNAVLTDNIELNKDPLIAEQFVVARAIYDYFIHQLRSSHASIFFNVLHSNFPIFEGIDIFKLRVTKPDLFNFEIIENKISNIVKNEIENECGYLPYSYLESKVISLYHMLQTNNCIIITGEPNSGKTLIVDYLKKAYDEISKENENILPIKIYDIYHHSDRPENIFGCIGSPNQSKQNADDSRQHYGQLQSYLYDMNNYNSGQENVHRILRFNGPLTPFFVNFLTESFHGNQCRIGTFDTFTFDGTIHFIIETSGIENINPTILCNCAILPMRNTQIYRNIAVDSINCEVSNPKLIFNRLLPKMQTTFMPEEITKMENVFCQMAPAVVSFVFRLRNNIFSSESPIKINGGAVVLSDHMPYLALQYALYYFKETNCDTLDDKQLKHSFAFAFFTIFSNILEPMPVLTFDTWIRASFQINVPLDWVGFDVPDHFWNVFPRPCLQAMYHENSILVPLDFKQLGKDPYVTPSDRSSKITLVKDISVITAPFLPLLKQASILTKNKQNLLIYGPKSCGKSNFLNLLLRDMDDIIPIFMPITPLSNSNTALQFLSNHSPTTKKEYFMPKDDKTYAVIFDNIDPDDLQTLEFIRMIASSNKIPLSSKNDPKSLELVHLHNYFLIVVTEDIKKLQPRFITKFTPIQVFEPSQDTMKYIFVEIASHYGIDEDFVNDILKIAYGMKIPNFNALKLLELIIHMEHKAALTDKELEFCLRAMISEFNLLFYHFADDFDRENFKKIYFSVFGNRIGQTVFEDFLPKKILTLPELSYNEAQTNFEVKILVQQEHLLAEELIFHYSSFNTNNSEKSIITFYPYVINKYVMLQRAICYPSSVVFLKGETGTGKRSLARFVTLMKGFEFFELPEVDYDVENTIKIFSKLITTTVDSKNPVVAFIRVTNNNKFTFSLVENLMKTYNFSTYFSDTELINLYQQSMKVATNDSRQKLQIYSQIKDKLMMKLRFFISVDQHFCTAKYSQSYTILFELSETKDLEETALATLSKVSAIEKHPSLHLLFSQIHSLIVPKFARSHPNQYIDFLNTFSSFVKSETVLISNRNENNKLALDYLSMIEATKNQLKKEIDKMEPLIADMRSKTEESQKEFNNKKEAIGARLRKIEEHEIEIQEDLNRFKEELEEVNKDIAQDLTNVSMSSTNVVNMKEDEILKLQSFADNPPNQFKKLICLICVLLGLSDDYEISGKDLLQNKSFFTILKQIDHTSISVRSLGVARKFLTETRIDKEELKAVSISAFHIYVWVMDVYKYAVHANEIQTLETQIAKNTAQLEQYKIEASVEKDSIMQVQNSLEKELKGIMDYNGDYNESAEKLEELKSDFDTANTILSNLDSYRMKLHEEVNEYGRTQKMITGNSVLFAAFIVYCGAMEQEKRIQFLKEVCKILEAGNLTYTDNDPLVMISSKLSMKDTSRKSFRIDKFLSQDTQRDCRHIKNAIRTPLIIDIDGLVTEHLISTIKVTKLARVSMLSNDFEKVLAEALENGRTLIVDDVNYLHPLLELIFPLLLIGNNISEQTIKINGSVVKRNPKFKLYLFTSERARRQLPMNLIARVTLIKTTFNSSINLMILTKIFEKFYPEKIYVPTSTDKMENRIESLRLENDMIDFMAEMYTNSQKDDDYVFSEDEMLSDMLGTKEQFLQMNQDINTNQFLSDKKEEIKFHPFVETCRHFWHAISRYLPKIGIKQHFSIANFMNCVNRAIELATQDIEKLVKCLISSVFQTLCKSLLFHETVFTMFIISFFMRVQEGKCKASDLEVIINHCILELNGVVDLKTYESLKGDPVEQLKFANVANVYNYISQLIYEYIGEFEQFIYPFKSELFISDDPQRITLIRTTLLSDCTENLVNFVSSKSRGCAQYFLLYDDDKYLENIKNTVFEGMKAGHWITLFYTKPSVKSSSIINQICDQLSLNIPSPDFRLIIVAEDLTYLPIQVLKSKCYAFSAFPSIRNQMEEIYMQHGHLIRSSTNPLAMKRIIFMSSLLLTAINFRELLCPAGFVNMTFLSPSMMKEVIGIIKNVLDLQSRDIPFKNIIENYIQNLFGRSIVDTFDYQKVKNMIHFMICPELMIPNFNFTSAECWQIPDETQSFEQLPVISDVDILLMEEKFGTPLRNWNLSRMIIHRFNKLKDKPNINLDLVKPKLESILVSLPSVISTSDESKFGSPIYIFLLSEIERYNATINEVKKSLINQEIDVCKAIVKEKVPERWKNMCGYSGVTVFTKFITYLRDKNSILILWMKDQNIPHPIDIRFICNIKGLFLSFLAEESIRLKIPMCKLKFEYTTKEIIDESINKNSILSLSNISVMCGSYRETANSFVDNSPNQTAFSKMPTINCTITKKKSKLELNQQTIPTKEDNKNKEKEAEKDHEYDGMFRCPLFKSIPTEEFSLIEDFQRNDGEIENFIQYIYLPTDEPEWRHIANGTSLICHTTDNFS</sequence>
<dbReference type="GO" id="GO:0051959">
    <property type="term" value="F:dynein light intermediate chain binding"/>
    <property type="evidence" value="ECO:0007669"/>
    <property type="project" value="InterPro"/>
</dbReference>
<dbReference type="PANTHER" id="PTHR10676">
    <property type="entry name" value="DYNEIN HEAVY CHAIN FAMILY PROTEIN"/>
    <property type="match status" value="1"/>
</dbReference>
<dbReference type="Pfam" id="PF18199">
    <property type="entry name" value="Dynein_C"/>
    <property type="match status" value="1"/>
</dbReference>
<feature type="coiled-coil region" evidence="1">
    <location>
        <begin position="2861"/>
        <end position="2923"/>
    </location>
</feature>
<dbReference type="GO" id="GO:0005524">
    <property type="term" value="F:ATP binding"/>
    <property type="evidence" value="ECO:0007669"/>
    <property type="project" value="InterPro"/>
</dbReference>
<dbReference type="GO" id="GO:0097729">
    <property type="term" value="C:9+2 motile cilium"/>
    <property type="evidence" value="ECO:0007669"/>
    <property type="project" value="TreeGrafter"/>
</dbReference>
<evidence type="ECO:0000313" key="6">
    <source>
        <dbReference type="EMBL" id="OHT04291.1"/>
    </source>
</evidence>
<dbReference type="Gene3D" id="3.20.180.20">
    <property type="entry name" value="Dynein heavy chain, N-terminal domain 2"/>
    <property type="match status" value="1"/>
</dbReference>
<proteinExistence type="predicted"/>
<dbReference type="GO" id="GO:0008569">
    <property type="term" value="F:minus-end-directed microtubule motor activity"/>
    <property type="evidence" value="ECO:0007669"/>
    <property type="project" value="TreeGrafter"/>
</dbReference>
<evidence type="ECO:0000259" key="3">
    <source>
        <dbReference type="Pfam" id="PF08393"/>
    </source>
</evidence>
<dbReference type="InterPro" id="IPR013602">
    <property type="entry name" value="Dynein_heavy_linker"/>
</dbReference>
<evidence type="ECO:0000259" key="4">
    <source>
        <dbReference type="Pfam" id="PF12774"/>
    </source>
</evidence>
<dbReference type="InterPro" id="IPR041228">
    <property type="entry name" value="Dynein_C"/>
</dbReference>
<evidence type="ECO:0000313" key="7">
    <source>
        <dbReference type="Proteomes" id="UP000179807"/>
    </source>
</evidence>
<dbReference type="PANTHER" id="PTHR10676:SF396">
    <property type="entry name" value="DYNEIN AXONEMAL HEAVY CHAIN 1"/>
    <property type="match status" value="1"/>
</dbReference>
<organism evidence="6 7">
    <name type="scientific">Tritrichomonas foetus</name>
    <dbReference type="NCBI Taxonomy" id="1144522"/>
    <lineage>
        <taxon>Eukaryota</taxon>
        <taxon>Metamonada</taxon>
        <taxon>Parabasalia</taxon>
        <taxon>Tritrichomonadida</taxon>
        <taxon>Tritrichomonadidae</taxon>
        <taxon>Tritrichomonas</taxon>
    </lineage>
</organism>
<feature type="coiled-coil region" evidence="1">
    <location>
        <begin position="2706"/>
        <end position="2740"/>
    </location>
</feature>
<dbReference type="GeneID" id="94840750"/>
<comment type="caution">
    <text evidence="6">The sequence shown here is derived from an EMBL/GenBank/DDBJ whole genome shotgun (WGS) entry which is preliminary data.</text>
</comment>
<dbReference type="RefSeq" id="XP_068357427.1">
    <property type="nucleotide sequence ID" value="XM_068506046.1"/>
</dbReference>
<dbReference type="SUPFAM" id="SSF52540">
    <property type="entry name" value="P-loop containing nucleoside triphosphate hydrolases"/>
    <property type="match status" value="2"/>
</dbReference>
<dbReference type="Gene3D" id="3.40.50.300">
    <property type="entry name" value="P-loop containing nucleotide triphosphate hydrolases"/>
    <property type="match status" value="5"/>
</dbReference>
<dbReference type="Gene3D" id="1.20.58.1120">
    <property type="match status" value="1"/>
</dbReference>
<evidence type="ECO:0000259" key="5">
    <source>
        <dbReference type="Pfam" id="PF18199"/>
    </source>
</evidence>
<dbReference type="Gene3D" id="1.10.8.720">
    <property type="entry name" value="Region D6 of dynein motor"/>
    <property type="match status" value="1"/>
</dbReference>
<dbReference type="InterPro" id="IPR042222">
    <property type="entry name" value="Dynein_2_N"/>
</dbReference>
<evidence type="ECO:0000256" key="1">
    <source>
        <dbReference type="SAM" id="Coils"/>
    </source>
</evidence>
<dbReference type="EMBL" id="MLAK01000798">
    <property type="protein sequence ID" value="OHT04291.1"/>
    <property type="molecule type" value="Genomic_DNA"/>
</dbReference>
<dbReference type="FunFam" id="3.20.180.20:FF:000006">
    <property type="entry name" value="Dynein heavy chain family protein"/>
    <property type="match status" value="1"/>
</dbReference>
<dbReference type="InterPro" id="IPR026983">
    <property type="entry name" value="DHC"/>
</dbReference>
<dbReference type="Pfam" id="PF12774">
    <property type="entry name" value="AAA_6"/>
    <property type="match status" value="1"/>
</dbReference>
<dbReference type="GO" id="GO:0045505">
    <property type="term" value="F:dynein intermediate chain binding"/>
    <property type="evidence" value="ECO:0007669"/>
    <property type="project" value="InterPro"/>
</dbReference>
<dbReference type="Proteomes" id="UP000179807">
    <property type="component" value="Unassembled WGS sequence"/>
</dbReference>
<feature type="domain" description="Dynein heavy chain hydrolytic ATP-binding dynein motor region" evidence="4">
    <location>
        <begin position="1375"/>
        <end position="1730"/>
    </location>
</feature>
<keyword evidence="1" id="KW-0175">Coiled coil</keyword>
<name>A0A1J4JZ84_9EUKA</name>
<dbReference type="Gene3D" id="1.10.287.2620">
    <property type="match status" value="1"/>
</dbReference>
<dbReference type="InterPro" id="IPR042219">
    <property type="entry name" value="AAA_lid_11_sf"/>
</dbReference>
<dbReference type="Gene3D" id="1.20.920.20">
    <property type="match status" value="1"/>
</dbReference>
<feature type="compositionally biased region" description="Polar residues" evidence="2">
    <location>
        <begin position="16"/>
        <end position="31"/>
    </location>
</feature>
<dbReference type="PROSITE" id="PS00675">
    <property type="entry name" value="SIGMA54_INTERACT_1"/>
    <property type="match status" value="1"/>
</dbReference>
<evidence type="ECO:0000256" key="2">
    <source>
        <dbReference type="SAM" id="MobiDB-lite"/>
    </source>
</evidence>
<dbReference type="FunFam" id="1.20.140.100:FF:000008">
    <property type="entry name" value="Dynein heavy chain domain 1"/>
    <property type="match status" value="1"/>
</dbReference>
<dbReference type="VEuPathDB" id="TrichDB:TRFO_28227"/>
<keyword evidence="7" id="KW-1185">Reference proteome</keyword>
<dbReference type="InterPro" id="IPR035699">
    <property type="entry name" value="AAA_6"/>
</dbReference>
<feature type="domain" description="Dynein heavy chain linker" evidence="3">
    <location>
        <begin position="834"/>
        <end position="1238"/>
    </location>
</feature>
<reference evidence="6" key="1">
    <citation type="submission" date="2016-10" db="EMBL/GenBank/DDBJ databases">
        <authorList>
            <person name="Benchimol M."/>
            <person name="Almeida L.G."/>
            <person name="Vasconcelos A.T."/>
            <person name="Perreira-Neves A."/>
            <person name="Rosa I.A."/>
            <person name="Tasca T."/>
            <person name="Bogo M.R."/>
            <person name="de Souza W."/>
        </authorList>
    </citation>
    <scope>NUCLEOTIDE SEQUENCE [LARGE SCALE GENOMIC DNA]</scope>
    <source>
        <strain evidence="6">K</strain>
    </source>
</reference>
<gene>
    <name evidence="6" type="ORF">TRFO_28227</name>
</gene>